<dbReference type="Proteomes" id="UP000294726">
    <property type="component" value="Chromosome"/>
</dbReference>
<dbReference type="AlphaFoldDB" id="A0AAQ2UV40"/>
<accession>A0AAQ2UV40</accession>
<gene>
    <name evidence="1" type="ORF">OENI_0894</name>
</gene>
<evidence type="ECO:0000313" key="2">
    <source>
        <dbReference type="Proteomes" id="UP000294726"/>
    </source>
</evidence>
<sequence length="40" mass="4244">MAKLATGLLTGGASLLLTGTHNNESHEYHCQDCGNIWTGK</sequence>
<organism evidence="1 2">
    <name type="scientific">Oenococcus oeni</name>
    <name type="common">Leuconostoc oenos</name>
    <dbReference type="NCBI Taxonomy" id="1247"/>
    <lineage>
        <taxon>Bacteria</taxon>
        <taxon>Bacillati</taxon>
        <taxon>Bacillota</taxon>
        <taxon>Bacilli</taxon>
        <taxon>Lactobacillales</taxon>
        <taxon>Lactobacillaceae</taxon>
        <taxon>Oenococcus</taxon>
    </lineage>
</organism>
<proteinExistence type="predicted"/>
<reference evidence="1 2" key="1">
    <citation type="submission" date="2018-08" db="EMBL/GenBank/DDBJ databases">
        <authorList>
            <person name="Lorentzen P. G. S. M."/>
        </authorList>
    </citation>
    <scope>NUCLEOTIDE SEQUENCE [LARGE SCALE GENOMIC DNA]</scope>
    <source>
        <strain evidence="1 2">CRBO_1381</strain>
    </source>
</reference>
<name>A0AAQ2UV40_OENOE</name>
<protein>
    <submittedName>
        <fullName evidence="1">Uncharacterized protein</fullName>
    </submittedName>
</protein>
<evidence type="ECO:0000313" key="1">
    <source>
        <dbReference type="EMBL" id="VDB98036.1"/>
    </source>
</evidence>
<dbReference type="EMBL" id="LR031358">
    <property type="protein sequence ID" value="VDB98036.1"/>
    <property type="molecule type" value="Genomic_DNA"/>
</dbReference>